<organism evidence="3 4">
    <name type="scientific">Colletotrichum salicis</name>
    <dbReference type="NCBI Taxonomy" id="1209931"/>
    <lineage>
        <taxon>Eukaryota</taxon>
        <taxon>Fungi</taxon>
        <taxon>Dikarya</taxon>
        <taxon>Ascomycota</taxon>
        <taxon>Pezizomycotina</taxon>
        <taxon>Sordariomycetes</taxon>
        <taxon>Hypocreomycetidae</taxon>
        <taxon>Glomerellales</taxon>
        <taxon>Glomerellaceae</taxon>
        <taxon>Colletotrichum</taxon>
        <taxon>Colletotrichum acutatum species complex</taxon>
    </lineage>
</organism>
<evidence type="ECO:0000313" key="4">
    <source>
        <dbReference type="Proteomes" id="UP000070121"/>
    </source>
</evidence>
<accession>A0A135TBP8</accession>
<comment type="caution">
    <text evidence="3">The sequence shown here is derived from an EMBL/GenBank/DDBJ whole genome shotgun (WGS) entry which is preliminary data.</text>
</comment>
<dbReference type="Proteomes" id="UP000070121">
    <property type="component" value="Unassembled WGS sequence"/>
</dbReference>
<proteinExistence type="predicted"/>
<dbReference type="EMBL" id="JFFI01002038">
    <property type="protein sequence ID" value="KXH45549.1"/>
    <property type="molecule type" value="Genomic_DNA"/>
</dbReference>
<protein>
    <submittedName>
        <fullName evidence="3">Uncharacterized protein</fullName>
    </submittedName>
</protein>
<keyword evidence="2" id="KW-0732">Signal</keyword>
<feature type="signal peptide" evidence="2">
    <location>
        <begin position="1"/>
        <end position="18"/>
    </location>
</feature>
<sequence length="95" mass="9888">MKATQILSLLGFAAFAMAQSESLAPSPTESVGCEPHGDHWQAYGTTLVTSVAAATTTATEDHDHDHDDDDHSSGTGSLAPSPTESVGCEPHGDHW</sequence>
<name>A0A135TBP8_9PEZI</name>
<evidence type="ECO:0000313" key="3">
    <source>
        <dbReference type="EMBL" id="KXH45549.1"/>
    </source>
</evidence>
<dbReference type="AlphaFoldDB" id="A0A135TBP8"/>
<keyword evidence="4" id="KW-1185">Reference proteome</keyword>
<dbReference type="OrthoDB" id="5362269at2759"/>
<feature type="region of interest" description="Disordered" evidence="1">
    <location>
        <begin position="53"/>
        <end position="95"/>
    </location>
</feature>
<dbReference type="STRING" id="1209931.A0A135TBP8"/>
<feature type="compositionally biased region" description="Polar residues" evidence="1">
    <location>
        <begin position="73"/>
        <end position="84"/>
    </location>
</feature>
<reference evidence="3 4" key="1">
    <citation type="submission" date="2014-02" db="EMBL/GenBank/DDBJ databases">
        <title>The genome sequence of Colletotrichum salicis CBS 607.94.</title>
        <authorList>
            <person name="Baroncelli R."/>
            <person name="Thon M.R."/>
        </authorList>
    </citation>
    <scope>NUCLEOTIDE SEQUENCE [LARGE SCALE GENOMIC DNA]</scope>
    <source>
        <strain evidence="3 4">CBS 607.94</strain>
    </source>
</reference>
<evidence type="ECO:0000256" key="2">
    <source>
        <dbReference type="SAM" id="SignalP"/>
    </source>
</evidence>
<evidence type="ECO:0000256" key="1">
    <source>
        <dbReference type="SAM" id="MobiDB-lite"/>
    </source>
</evidence>
<gene>
    <name evidence="3" type="ORF">CSAL01_08602</name>
</gene>
<feature type="compositionally biased region" description="Basic and acidic residues" evidence="1">
    <location>
        <begin position="59"/>
        <end position="72"/>
    </location>
</feature>
<feature type="chain" id="PRO_5007803396" evidence="2">
    <location>
        <begin position="19"/>
        <end position="95"/>
    </location>
</feature>